<dbReference type="RefSeq" id="WP_224414345.1">
    <property type="nucleotide sequence ID" value="NZ_JAGXFC010000001.1"/>
</dbReference>
<dbReference type="InterPro" id="IPR003594">
    <property type="entry name" value="HATPase_dom"/>
</dbReference>
<dbReference type="PANTHER" id="PTHR43711:SF26">
    <property type="entry name" value="SENSOR HISTIDINE KINASE RCSC"/>
    <property type="match status" value="1"/>
</dbReference>
<protein>
    <recommendedName>
        <fullName evidence="2">histidine kinase</fullName>
        <ecNumber evidence="2">2.7.13.3</ecNumber>
    </recommendedName>
</protein>
<dbReference type="InterPro" id="IPR036890">
    <property type="entry name" value="HATPase_C_sf"/>
</dbReference>
<evidence type="ECO:0000259" key="7">
    <source>
        <dbReference type="PROSITE" id="PS50109"/>
    </source>
</evidence>
<dbReference type="CDD" id="cd00082">
    <property type="entry name" value="HisKA"/>
    <property type="match status" value="1"/>
</dbReference>
<comment type="caution">
    <text evidence="8">The sequence shown here is derived from an EMBL/GenBank/DDBJ whole genome shotgun (WGS) entry which is preliminary data.</text>
</comment>
<dbReference type="Gene3D" id="1.10.287.130">
    <property type="match status" value="1"/>
</dbReference>
<dbReference type="SUPFAM" id="SSF55781">
    <property type="entry name" value="GAF domain-like"/>
    <property type="match status" value="2"/>
</dbReference>
<dbReference type="Gene3D" id="3.30.565.10">
    <property type="entry name" value="Histidine kinase-like ATPase, C-terminal domain"/>
    <property type="match status" value="1"/>
</dbReference>
<dbReference type="Proteomes" id="UP001319883">
    <property type="component" value="Unassembled WGS sequence"/>
</dbReference>
<dbReference type="Pfam" id="PF13185">
    <property type="entry name" value="GAF_2"/>
    <property type="match status" value="1"/>
</dbReference>
<dbReference type="EMBL" id="JAGXFD010000002">
    <property type="protein sequence ID" value="MBZ9569162.1"/>
    <property type="molecule type" value="Genomic_DNA"/>
</dbReference>
<evidence type="ECO:0000256" key="1">
    <source>
        <dbReference type="ARBA" id="ARBA00000085"/>
    </source>
</evidence>
<proteinExistence type="predicted"/>
<dbReference type="CDD" id="cd16922">
    <property type="entry name" value="HATPase_EvgS-ArcB-TorS-like"/>
    <property type="match status" value="1"/>
</dbReference>
<dbReference type="SMART" id="SM00388">
    <property type="entry name" value="HisKA"/>
    <property type="match status" value="1"/>
</dbReference>
<evidence type="ECO:0000313" key="9">
    <source>
        <dbReference type="Proteomes" id="UP001319883"/>
    </source>
</evidence>
<reference evidence="8 9" key="1">
    <citation type="submission" date="2021-05" db="EMBL/GenBank/DDBJ databases">
        <title>Petroleum and Energy Research Collection (APPE): ex situ preservation of microbial diversity associated with the oil industry and exploitation of its biotechnological potential.</title>
        <authorList>
            <person name="Paixao C.T.M."/>
            <person name="Gomes M.B."/>
            <person name="Oliveira V.M."/>
        </authorList>
    </citation>
    <scope>NUCLEOTIDE SEQUENCE [LARGE SCALE GENOMIC DNA]</scope>
    <source>
        <strain evidence="8 9">LIT2</strain>
    </source>
</reference>
<name>A0ABS7X2N0_9GAMM</name>
<dbReference type="SUPFAM" id="SSF47384">
    <property type="entry name" value="Homodimeric domain of signal transducing histidine kinase"/>
    <property type="match status" value="1"/>
</dbReference>
<dbReference type="InterPro" id="IPR050736">
    <property type="entry name" value="Sensor_HK_Regulatory"/>
</dbReference>
<dbReference type="SMART" id="SM00065">
    <property type="entry name" value="GAF"/>
    <property type="match status" value="2"/>
</dbReference>
<keyword evidence="4" id="KW-0808">Transferase</keyword>
<comment type="catalytic activity">
    <reaction evidence="1">
        <text>ATP + protein L-histidine = ADP + protein N-phospho-L-histidine.</text>
        <dbReference type="EC" id="2.7.13.3"/>
    </reaction>
</comment>
<dbReference type="PANTHER" id="PTHR43711">
    <property type="entry name" value="TWO-COMPONENT HISTIDINE KINASE"/>
    <property type="match status" value="1"/>
</dbReference>
<dbReference type="InterPro" id="IPR004358">
    <property type="entry name" value="Sig_transdc_His_kin-like_C"/>
</dbReference>
<dbReference type="Pfam" id="PF02518">
    <property type="entry name" value="HATPase_c"/>
    <property type="match status" value="1"/>
</dbReference>
<dbReference type="InterPro" id="IPR036097">
    <property type="entry name" value="HisK_dim/P_sf"/>
</dbReference>
<keyword evidence="6" id="KW-0902">Two-component regulatory system</keyword>
<dbReference type="InterPro" id="IPR003661">
    <property type="entry name" value="HisK_dim/P_dom"/>
</dbReference>
<evidence type="ECO:0000256" key="5">
    <source>
        <dbReference type="ARBA" id="ARBA00022777"/>
    </source>
</evidence>
<dbReference type="InterPro" id="IPR029016">
    <property type="entry name" value="GAF-like_dom_sf"/>
</dbReference>
<dbReference type="Pfam" id="PF01590">
    <property type="entry name" value="GAF"/>
    <property type="match status" value="1"/>
</dbReference>
<evidence type="ECO:0000256" key="6">
    <source>
        <dbReference type="ARBA" id="ARBA00023012"/>
    </source>
</evidence>
<dbReference type="Pfam" id="PF00512">
    <property type="entry name" value="HisKA"/>
    <property type="match status" value="1"/>
</dbReference>
<gene>
    <name evidence="8" type="ORF">KGQ91_15955</name>
</gene>
<dbReference type="Gene3D" id="3.30.450.40">
    <property type="match status" value="2"/>
</dbReference>
<keyword evidence="3" id="KW-0597">Phosphoprotein</keyword>
<dbReference type="SMART" id="SM00387">
    <property type="entry name" value="HATPase_c"/>
    <property type="match status" value="1"/>
</dbReference>
<keyword evidence="5" id="KW-0418">Kinase</keyword>
<evidence type="ECO:0000256" key="2">
    <source>
        <dbReference type="ARBA" id="ARBA00012438"/>
    </source>
</evidence>
<evidence type="ECO:0000256" key="4">
    <source>
        <dbReference type="ARBA" id="ARBA00022679"/>
    </source>
</evidence>
<evidence type="ECO:0000313" key="8">
    <source>
        <dbReference type="EMBL" id="MBZ9569162.1"/>
    </source>
</evidence>
<dbReference type="InterPro" id="IPR005467">
    <property type="entry name" value="His_kinase_dom"/>
</dbReference>
<dbReference type="EC" id="2.7.13.3" evidence="2"/>
<sequence length="622" mass="69027">MQPPRLPDTEAQRLRTLHRLELLDSLPEIEFDQLTELAARLFDVPTALISLVDSHRQWFKSARGLDCRETPREISFCGHVVADDQPLVIEDARRDARFHDNPLVAQAEGIRFYAGHPLRPLDGHVVGTLCLIDTRPRRLDARQRESLALLAAQAEELIRLHLARRESRRREHRNHRQQALLRILHQGITDYRALMSERRLWDFLMEALRELTGSDYALIGEVLHEGEGPALKIHAITDLAWNTQSRRLMAQLSSGNMRLTNPGSLLGRVFAHGDTVITDDLASHPLRGGFPPGHPPIHNYLGVPIVHDGRVIGMYATANSAEGYSPETVAWLAPFNATCALLINLYRQFSERDRIQQAITRARDEAEQASRAKSEFLSAMSHELRTPLNAILGFAQLLANGRRDPLSARQQRQVAQIRSSGDHLLALINDILDLSRIEAGRLTLCLEAIPLEAVCREVLETLAPLAREADIALHGPAGDVQPLVLADHTRLKQVLLNLLSNAIKYNRPTGRVEMAVSEQAHTARVSIEDTGHGIAPERLGELFEPFNRLEAEGSTIEGTGIGLALTRQLVESMQGRIGVTSERGAGSRFWIDLPLADSLPGGKDDASLAAPPLCCNKEDSDA</sequence>
<feature type="domain" description="Histidine kinase" evidence="7">
    <location>
        <begin position="379"/>
        <end position="597"/>
    </location>
</feature>
<evidence type="ECO:0000256" key="3">
    <source>
        <dbReference type="ARBA" id="ARBA00022553"/>
    </source>
</evidence>
<keyword evidence="9" id="KW-1185">Reference proteome</keyword>
<organism evidence="8 9">
    <name type="scientific">Modicisalibacter tunisiensis</name>
    <dbReference type="NCBI Taxonomy" id="390637"/>
    <lineage>
        <taxon>Bacteria</taxon>
        <taxon>Pseudomonadati</taxon>
        <taxon>Pseudomonadota</taxon>
        <taxon>Gammaproteobacteria</taxon>
        <taxon>Oceanospirillales</taxon>
        <taxon>Halomonadaceae</taxon>
        <taxon>Modicisalibacter</taxon>
    </lineage>
</organism>
<accession>A0ABS7X2N0</accession>
<dbReference type="PRINTS" id="PR00344">
    <property type="entry name" value="BCTRLSENSOR"/>
</dbReference>
<dbReference type="SUPFAM" id="SSF55874">
    <property type="entry name" value="ATPase domain of HSP90 chaperone/DNA topoisomerase II/histidine kinase"/>
    <property type="match status" value="1"/>
</dbReference>
<dbReference type="InterPro" id="IPR003018">
    <property type="entry name" value="GAF"/>
</dbReference>
<dbReference type="PROSITE" id="PS50109">
    <property type="entry name" value="HIS_KIN"/>
    <property type="match status" value="1"/>
</dbReference>